<dbReference type="SUPFAM" id="SSF55874">
    <property type="entry name" value="ATPase domain of HSP90 chaperone/DNA topoisomerase II/histidine kinase"/>
    <property type="match status" value="1"/>
</dbReference>
<protein>
    <recommendedName>
        <fullName evidence="3">histidine kinase</fullName>
        <ecNumber evidence="3">2.7.13.3</ecNumber>
    </recommendedName>
</protein>
<evidence type="ECO:0000256" key="2">
    <source>
        <dbReference type="ARBA" id="ARBA00004370"/>
    </source>
</evidence>
<dbReference type="Gene3D" id="3.30.565.10">
    <property type="entry name" value="Histidine kinase-like ATPase, C-terminal domain"/>
    <property type="match status" value="1"/>
</dbReference>
<sequence length="470" mass="49236">MTRPSLRRTFGLWLALSLAALIPLAAAMIYVLVLTPALDSLDRSLTDTAVALSQIVEDHGGQISLPISEQTAKALSADLIDQTVFAVADPAGHVLGGSAELAAQAPATLAAGQWLFFDGSMQGRPMRVAAFGYRCAQDGRVCPVLVAETMGKRTAALRAAVLAAAVGALALALPLALLALLAVNRVLRPLQRASDAIGRLSVRQLRPIDAGSMPGEVAGFVQSLNALLARLRDAAGAQRAFVADAAHQLRTPWAIVRVEASELLASEHPAALQPALERLHLAAERGSRLAQQLLSLARTEGAALEARPMPQRVDLRRLAADSANQWLAPALQAGQDLGFDLEPAAVDGYPVLLDELIGNLIHNAIEHAGRGAKVTVRTRTLEERGAELSVEDDGPGVPADERESLWRRFHRGRGAAGSGSGLGLAIVADIARLHGATAAIETTAAGSGFTVRIRFSTPDRPAPPESAVAP</sequence>
<evidence type="ECO:0000256" key="5">
    <source>
        <dbReference type="ARBA" id="ARBA00022679"/>
    </source>
</evidence>
<dbReference type="PANTHER" id="PTHR45436:SF1">
    <property type="entry name" value="SENSOR PROTEIN QSEC"/>
    <property type="match status" value="1"/>
</dbReference>
<dbReference type="SMART" id="SM00387">
    <property type="entry name" value="HATPase_c"/>
    <property type="match status" value="1"/>
</dbReference>
<gene>
    <name evidence="14" type="ORF">ACFFGG_04490</name>
</gene>
<dbReference type="InterPro" id="IPR005467">
    <property type="entry name" value="His_kinase_dom"/>
</dbReference>
<keyword evidence="6 11" id="KW-0812">Transmembrane</keyword>
<dbReference type="PANTHER" id="PTHR45436">
    <property type="entry name" value="SENSOR HISTIDINE KINASE YKOH"/>
    <property type="match status" value="1"/>
</dbReference>
<dbReference type="InterPro" id="IPR003660">
    <property type="entry name" value="HAMP_dom"/>
</dbReference>
<keyword evidence="5 14" id="KW-0808">Transferase</keyword>
<dbReference type="Proteomes" id="UP001589834">
    <property type="component" value="Unassembled WGS sequence"/>
</dbReference>
<keyword evidence="7 14" id="KW-0418">Kinase</keyword>
<dbReference type="PROSITE" id="PS50885">
    <property type="entry name" value="HAMP"/>
    <property type="match status" value="1"/>
</dbReference>
<comment type="catalytic activity">
    <reaction evidence="1">
        <text>ATP + protein L-histidine = ADP + protein N-phospho-L-histidine.</text>
        <dbReference type="EC" id="2.7.13.3"/>
    </reaction>
</comment>
<feature type="domain" description="Histidine kinase" evidence="12">
    <location>
        <begin position="244"/>
        <end position="457"/>
    </location>
</feature>
<dbReference type="Pfam" id="PF08521">
    <property type="entry name" value="2CSK_N"/>
    <property type="match status" value="1"/>
</dbReference>
<evidence type="ECO:0000256" key="4">
    <source>
        <dbReference type="ARBA" id="ARBA00022553"/>
    </source>
</evidence>
<dbReference type="InterPro" id="IPR004358">
    <property type="entry name" value="Sig_transdc_His_kin-like_C"/>
</dbReference>
<reference evidence="14 15" key="1">
    <citation type="submission" date="2024-09" db="EMBL/GenBank/DDBJ databases">
        <authorList>
            <person name="Sun Q."/>
            <person name="Mori K."/>
        </authorList>
    </citation>
    <scope>NUCLEOTIDE SEQUENCE [LARGE SCALE GENOMIC DNA]</scope>
    <source>
        <strain evidence="14 15">NCAIM B.02336</strain>
    </source>
</reference>
<keyword evidence="10 11" id="KW-0472">Membrane</keyword>
<dbReference type="EMBL" id="JBHLTN010000007">
    <property type="protein sequence ID" value="MFC0591808.1"/>
    <property type="molecule type" value="Genomic_DNA"/>
</dbReference>
<dbReference type="InterPro" id="IPR013727">
    <property type="entry name" value="2CSK_N"/>
</dbReference>
<evidence type="ECO:0000256" key="7">
    <source>
        <dbReference type="ARBA" id="ARBA00022777"/>
    </source>
</evidence>
<proteinExistence type="predicted"/>
<evidence type="ECO:0000256" key="11">
    <source>
        <dbReference type="SAM" id="Phobius"/>
    </source>
</evidence>
<dbReference type="InterPro" id="IPR050428">
    <property type="entry name" value="TCS_sensor_his_kinase"/>
</dbReference>
<organism evidence="14 15">
    <name type="scientific">Ottowia pentelensis</name>
    <dbReference type="NCBI Taxonomy" id="511108"/>
    <lineage>
        <taxon>Bacteria</taxon>
        <taxon>Pseudomonadati</taxon>
        <taxon>Pseudomonadota</taxon>
        <taxon>Betaproteobacteria</taxon>
        <taxon>Burkholderiales</taxon>
        <taxon>Comamonadaceae</taxon>
        <taxon>Ottowia</taxon>
    </lineage>
</organism>
<dbReference type="Gene3D" id="1.10.287.130">
    <property type="match status" value="1"/>
</dbReference>
<dbReference type="PROSITE" id="PS50109">
    <property type="entry name" value="HIS_KIN"/>
    <property type="match status" value="1"/>
</dbReference>
<dbReference type="SUPFAM" id="SSF47384">
    <property type="entry name" value="Homodimeric domain of signal transducing histidine kinase"/>
    <property type="match status" value="1"/>
</dbReference>
<evidence type="ECO:0000256" key="8">
    <source>
        <dbReference type="ARBA" id="ARBA00022989"/>
    </source>
</evidence>
<evidence type="ECO:0000259" key="12">
    <source>
        <dbReference type="PROSITE" id="PS50109"/>
    </source>
</evidence>
<dbReference type="InterPro" id="IPR003661">
    <property type="entry name" value="HisK_dim/P_dom"/>
</dbReference>
<dbReference type="InterPro" id="IPR036097">
    <property type="entry name" value="HisK_dim/P_sf"/>
</dbReference>
<evidence type="ECO:0000259" key="13">
    <source>
        <dbReference type="PROSITE" id="PS50885"/>
    </source>
</evidence>
<evidence type="ECO:0000313" key="15">
    <source>
        <dbReference type="Proteomes" id="UP001589834"/>
    </source>
</evidence>
<keyword evidence="8 11" id="KW-1133">Transmembrane helix</keyword>
<dbReference type="EC" id="2.7.13.3" evidence="3"/>
<feature type="transmembrane region" description="Helical" evidence="11">
    <location>
        <begin position="12"/>
        <end position="33"/>
    </location>
</feature>
<evidence type="ECO:0000256" key="10">
    <source>
        <dbReference type="ARBA" id="ARBA00023136"/>
    </source>
</evidence>
<accession>A0ABV6PS25</accession>
<evidence type="ECO:0000256" key="9">
    <source>
        <dbReference type="ARBA" id="ARBA00023012"/>
    </source>
</evidence>
<evidence type="ECO:0000256" key="3">
    <source>
        <dbReference type="ARBA" id="ARBA00012438"/>
    </source>
</evidence>
<dbReference type="CDD" id="cd00082">
    <property type="entry name" value="HisKA"/>
    <property type="match status" value="1"/>
</dbReference>
<dbReference type="InterPro" id="IPR036890">
    <property type="entry name" value="HATPase_C_sf"/>
</dbReference>
<feature type="domain" description="HAMP" evidence="13">
    <location>
        <begin position="184"/>
        <end position="236"/>
    </location>
</feature>
<dbReference type="RefSeq" id="WP_377480309.1">
    <property type="nucleotide sequence ID" value="NZ_JBHLTN010000007.1"/>
</dbReference>
<evidence type="ECO:0000256" key="6">
    <source>
        <dbReference type="ARBA" id="ARBA00022692"/>
    </source>
</evidence>
<dbReference type="SMART" id="SM00388">
    <property type="entry name" value="HisKA"/>
    <property type="match status" value="1"/>
</dbReference>
<comment type="caution">
    <text evidence="14">The sequence shown here is derived from an EMBL/GenBank/DDBJ whole genome shotgun (WGS) entry which is preliminary data.</text>
</comment>
<keyword evidence="9" id="KW-0902">Two-component regulatory system</keyword>
<dbReference type="InterPro" id="IPR003594">
    <property type="entry name" value="HATPase_dom"/>
</dbReference>
<keyword evidence="4" id="KW-0597">Phosphoprotein</keyword>
<keyword evidence="15" id="KW-1185">Reference proteome</keyword>
<dbReference type="Pfam" id="PF02518">
    <property type="entry name" value="HATPase_c"/>
    <property type="match status" value="1"/>
</dbReference>
<name>A0ABV6PS25_9BURK</name>
<evidence type="ECO:0000256" key="1">
    <source>
        <dbReference type="ARBA" id="ARBA00000085"/>
    </source>
</evidence>
<dbReference type="GO" id="GO:0004673">
    <property type="term" value="F:protein histidine kinase activity"/>
    <property type="evidence" value="ECO:0007669"/>
    <property type="project" value="UniProtKB-EC"/>
</dbReference>
<evidence type="ECO:0000313" key="14">
    <source>
        <dbReference type="EMBL" id="MFC0591808.1"/>
    </source>
</evidence>
<dbReference type="PRINTS" id="PR00344">
    <property type="entry name" value="BCTRLSENSOR"/>
</dbReference>
<dbReference type="Pfam" id="PF00512">
    <property type="entry name" value="HisKA"/>
    <property type="match status" value="1"/>
</dbReference>
<comment type="subcellular location">
    <subcellularLocation>
        <location evidence="2">Membrane</location>
    </subcellularLocation>
</comment>
<feature type="transmembrane region" description="Helical" evidence="11">
    <location>
        <begin position="159"/>
        <end position="183"/>
    </location>
</feature>